<name>A0A3D9MZZ6_9FLAO</name>
<reference evidence="1 2" key="1">
    <citation type="submission" date="2018-07" db="EMBL/GenBank/DDBJ databases">
        <title>Genomic Encyclopedia of Type Strains, Phase III (KMG-III): the genomes of soil and plant-associated and newly described type strains.</title>
        <authorList>
            <person name="Whitman W."/>
        </authorList>
    </citation>
    <scope>NUCLEOTIDE SEQUENCE [LARGE SCALE GENOMIC DNA]</scope>
    <source>
        <strain evidence="1 2">CECT 7948</strain>
    </source>
</reference>
<evidence type="ECO:0008006" key="3">
    <source>
        <dbReference type="Google" id="ProtNLM"/>
    </source>
</evidence>
<proteinExistence type="predicted"/>
<dbReference type="PROSITE" id="PS51257">
    <property type="entry name" value="PROKAR_LIPOPROTEIN"/>
    <property type="match status" value="1"/>
</dbReference>
<evidence type="ECO:0000313" key="2">
    <source>
        <dbReference type="Proteomes" id="UP000256919"/>
    </source>
</evidence>
<gene>
    <name evidence="1" type="ORF">DFQ09_103151</name>
</gene>
<dbReference type="Proteomes" id="UP000256919">
    <property type="component" value="Unassembled WGS sequence"/>
</dbReference>
<dbReference type="EMBL" id="QREI01000003">
    <property type="protein sequence ID" value="REE24845.1"/>
    <property type="molecule type" value="Genomic_DNA"/>
</dbReference>
<organism evidence="1 2">
    <name type="scientific">Winogradskyella pacifica</name>
    <dbReference type="NCBI Taxonomy" id="664642"/>
    <lineage>
        <taxon>Bacteria</taxon>
        <taxon>Pseudomonadati</taxon>
        <taxon>Bacteroidota</taxon>
        <taxon>Flavobacteriia</taxon>
        <taxon>Flavobacteriales</taxon>
        <taxon>Flavobacteriaceae</taxon>
        <taxon>Winogradskyella</taxon>
    </lineage>
</organism>
<sequence length="186" mass="21948">MKHILFLLIIIVFTSCAEKQHTESEQIKVFYKGYKNSDYNLIKNVLADSLTTVFGDYTTTYSHQSYYEQFKWDSIFKPDYKLVDLNHEDGQLVATVSMRSLKLEFLKNNPMTCRYQFQFTTGKISRIKELDCNDVDWTVWQKEVNALANWIKINHPEMDGFIHDLSMKGAIDYVKAIELYKNREVD</sequence>
<accession>A0A3D9MZZ6</accession>
<dbReference type="OrthoDB" id="1121874at2"/>
<protein>
    <recommendedName>
        <fullName evidence="3">SnoaL-like protein</fullName>
    </recommendedName>
</protein>
<evidence type="ECO:0000313" key="1">
    <source>
        <dbReference type="EMBL" id="REE24845.1"/>
    </source>
</evidence>
<dbReference type="RefSeq" id="WP_115809146.1">
    <property type="nucleotide sequence ID" value="NZ_QREI01000003.1"/>
</dbReference>
<comment type="caution">
    <text evidence="1">The sequence shown here is derived from an EMBL/GenBank/DDBJ whole genome shotgun (WGS) entry which is preliminary data.</text>
</comment>
<dbReference type="AlphaFoldDB" id="A0A3D9MZZ6"/>
<keyword evidence="2" id="KW-1185">Reference proteome</keyword>